<name>M2UME6_COCH5</name>
<organism evidence="2 3">
    <name type="scientific">Cochliobolus heterostrophus (strain C5 / ATCC 48332 / race O)</name>
    <name type="common">Southern corn leaf blight fungus</name>
    <name type="synonym">Bipolaris maydis</name>
    <dbReference type="NCBI Taxonomy" id="701091"/>
    <lineage>
        <taxon>Eukaryota</taxon>
        <taxon>Fungi</taxon>
        <taxon>Dikarya</taxon>
        <taxon>Ascomycota</taxon>
        <taxon>Pezizomycotina</taxon>
        <taxon>Dothideomycetes</taxon>
        <taxon>Pleosporomycetidae</taxon>
        <taxon>Pleosporales</taxon>
        <taxon>Pleosporineae</taxon>
        <taxon>Pleosporaceae</taxon>
        <taxon>Bipolaris</taxon>
    </lineage>
</organism>
<feature type="region of interest" description="Disordered" evidence="1">
    <location>
        <begin position="18"/>
        <end position="56"/>
    </location>
</feature>
<reference evidence="2 3" key="1">
    <citation type="journal article" date="2012" name="PLoS Pathog.">
        <title>Diverse lifestyles and strategies of plant pathogenesis encoded in the genomes of eighteen Dothideomycetes fungi.</title>
        <authorList>
            <person name="Ohm R.A."/>
            <person name="Feau N."/>
            <person name="Henrissat B."/>
            <person name="Schoch C.L."/>
            <person name="Horwitz B.A."/>
            <person name="Barry K.W."/>
            <person name="Condon B.J."/>
            <person name="Copeland A.C."/>
            <person name="Dhillon B."/>
            <person name="Glaser F."/>
            <person name="Hesse C.N."/>
            <person name="Kosti I."/>
            <person name="LaButti K."/>
            <person name="Lindquist E.A."/>
            <person name="Lucas S."/>
            <person name="Salamov A.A."/>
            <person name="Bradshaw R.E."/>
            <person name="Ciuffetti L."/>
            <person name="Hamelin R.C."/>
            <person name="Kema G.H.J."/>
            <person name="Lawrence C."/>
            <person name="Scott J.A."/>
            <person name="Spatafora J.W."/>
            <person name="Turgeon B.G."/>
            <person name="de Wit P.J.G.M."/>
            <person name="Zhong S."/>
            <person name="Goodwin S.B."/>
            <person name="Grigoriev I.V."/>
        </authorList>
    </citation>
    <scope>NUCLEOTIDE SEQUENCE [LARGE SCALE GENOMIC DNA]</scope>
    <source>
        <strain evidence="3">C5 / ATCC 48332 / race O</strain>
    </source>
</reference>
<evidence type="ECO:0000256" key="1">
    <source>
        <dbReference type="SAM" id="MobiDB-lite"/>
    </source>
</evidence>
<dbReference type="OMA" id="CKPPLHQ"/>
<evidence type="ECO:0000313" key="3">
    <source>
        <dbReference type="Proteomes" id="UP000016936"/>
    </source>
</evidence>
<proteinExistence type="predicted"/>
<sequence length="185" mass="19381">MSCLSSIRSTFVSIFKPKKKTTKSSSLAEKSAKISHVSPRPSISTSTQTSNPLCKPPLHQVPSAIVAATEKGMISASLCSIPQSPPASRSLTSTTTQTTSASAPLPFPNLPLASPSPLSLSPSSSPFSPFSASPVSPVSEMEQRKGEKRKSSVNNSTTTLTRGEEACVSGQSSRRTSVRFKGLDV</sequence>
<dbReference type="HOGENOM" id="CLU_1461176_0_0_1"/>
<dbReference type="EMBL" id="KB445579">
    <property type="protein sequence ID" value="EMD89128.1"/>
    <property type="molecule type" value="Genomic_DNA"/>
</dbReference>
<accession>M2UME6</accession>
<gene>
    <name evidence="2" type="ORF">COCHEDRAFT_1108588</name>
</gene>
<feature type="compositionally biased region" description="Polar residues" evidence="1">
    <location>
        <begin position="41"/>
        <end position="52"/>
    </location>
</feature>
<dbReference type="Proteomes" id="UP000016936">
    <property type="component" value="Unassembled WGS sequence"/>
</dbReference>
<protein>
    <submittedName>
        <fullName evidence="2">Uncharacterized protein</fullName>
    </submittedName>
</protein>
<feature type="compositionally biased region" description="Low complexity" evidence="1">
    <location>
        <begin position="87"/>
        <end position="139"/>
    </location>
</feature>
<reference evidence="3" key="2">
    <citation type="journal article" date="2013" name="PLoS Genet.">
        <title>Comparative genome structure, secondary metabolite, and effector coding capacity across Cochliobolus pathogens.</title>
        <authorList>
            <person name="Condon B.J."/>
            <person name="Leng Y."/>
            <person name="Wu D."/>
            <person name="Bushley K.E."/>
            <person name="Ohm R.A."/>
            <person name="Otillar R."/>
            <person name="Martin J."/>
            <person name="Schackwitz W."/>
            <person name="Grimwood J."/>
            <person name="MohdZainudin N."/>
            <person name="Xue C."/>
            <person name="Wang R."/>
            <person name="Manning V.A."/>
            <person name="Dhillon B."/>
            <person name="Tu Z.J."/>
            <person name="Steffenson B.J."/>
            <person name="Salamov A."/>
            <person name="Sun H."/>
            <person name="Lowry S."/>
            <person name="LaButti K."/>
            <person name="Han J."/>
            <person name="Copeland A."/>
            <person name="Lindquist E."/>
            <person name="Barry K."/>
            <person name="Schmutz J."/>
            <person name="Baker S.E."/>
            <person name="Ciuffetti L.M."/>
            <person name="Grigoriev I.V."/>
            <person name="Zhong S."/>
            <person name="Turgeon B.G."/>
        </authorList>
    </citation>
    <scope>NUCLEOTIDE SEQUENCE [LARGE SCALE GENOMIC DNA]</scope>
    <source>
        <strain evidence="3">C5 / ATCC 48332 / race O</strain>
    </source>
</reference>
<dbReference type="OrthoDB" id="3695639at2759"/>
<feature type="region of interest" description="Disordered" evidence="1">
    <location>
        <begin position="79"/>
        <end position="185"/>
    </location>
</feature>
<feature type="compositionally biased region" description="Polar residues" evidence="1">
    <location>
        <begin position="152"/>
        <end position="161"/>
    </location>
</feature>
<keyword evidence="3" id="KW-1185">Reference proteome</keyword>
<evidence type="ECO:0000313" key="2">
    <source>
        <dbReference type="EMBL" id="EMD89128.1"/>
    </source>
</evidence>
<dbReference type="AlphaFoldDB" id="M2UME6"/>